<reference evidence="2 3" key="1">
    <citation type="submission" date="2016-02" db="EMBL/GenBank/DDBJ databases">
        <title>Genome analysis of coral dinoflagellate symbionts highlights evolutionary adaptations to a symbiotic lifestyle.</title>
        <authorList>
            <person name="Aranda M."/>
            <person name="Li Y."/>
            <person name="Liew Y.J."/>
            <person name="Baumgarten S."/>
            <person name="Simakov O."/>
            <person name="Wilson M."/>
            <person name="Piel J."/>
            <person name="Ashoor H."/>
            <person name="Bougouffa S."/>
            <person name="Bajic V.B."/>
            <person name="Ryu T."/>
            <person name="Ravasi T."/>
            <person name="Bayer T."/>
            <person name="Micklem G."/>
            <person name="Kim H."/>
            <person name="Bhak J."/>
            <person name="Lajeunesse T.C."/>
            <person name="Voolstra C.R."/>
        </authorList>
    </citation>
    <scope>NUCLEOTIDE SEQUENCE [LARGE SCALE GENOMIC DNA]</scope>
    <source>
        <strain evidence="2 3">CCMP2467</strain>
    </source>
</reference>
<dbReference type="OrthoDB" id="10326763at2759"/>
<dbReference type="AlphaFoldDB" id="A0A1Q9D672"/>
<dbReference type="EMBL" id="LSRX01000703">
    <property type="protein sequence ID" value="OLP90586.1"/>
    <property type="molecule type" value="Genomic_DNA"/>
</dbReference>
<keyword evidence="3" id="KW-1185">Reference proteome</keyword>
<evidence type="ECO:0000256" key="1">
    <source>
        <dbReference type="SAM" id="MobiDB-lite"/>
    </source>
</evidence>
<name>A0A1Q9D672_SYMMI</name>
<protein>
    <submittedName>
        <fullName evidence="2">Uncharacterized protein</fullName>
    </submittedName>
</protein>
<sequence length="188" mass="21327">MLHSPRLRPKTAPPTVNTHTFRDRQKAKERLISSREFGVHYETEKDRIQRIEAEHQFLRLARDPWAPGQSAPPHLTPRDTRSNTALRTRDAKPKLVDTIGELIVSDIRMPYASGYPDCRSKQPKPGPGYPRQAFTTTKQGRYLCATLPGHGKIVEPWTDRARAEWWVALPTRPAVLTITLTKSAGGFI</sequence>
<organism evidence="2 3">
    <name type="scientific">Symbiodinium microadriaticum</name>
    <name type="common">Dinoflagellate</name>
    <name type="synonym">Zooxanthella microadriatica</name>
    <dbReference type="NCBI Taxonomy" id="2951"/>
    <lineage>
        <taxon>Eukaryota</taxon>
        <taxon>Sar</taxon>
        <taxon>Alveolata</taxon>
        <taxon>Dinophyceae</taxon>
        <taxon>Suessiales</taxon>
        <taxon>Symbiodiniaceae</taxon>
        <taxon>Symbiodinium</taxon>
    </lineage>
</organism>
<gene>
    <name evidence="2" type="ORF">AK812_SmicGene27824</name>
</gene>
<accession>A0A1Q9D672</accession>
<dbReference type="Proteomes" id="UP000186817">
    <property type="component" value="Unassembled WGS sequence"/>
</dbReference>
<evidence type="ECO:0000313" key="2">
    <source>
        <dbReference type="EMBL" id="OLP90586.1"/>
    </source>
</evidence>
<evidence type="ECO:0000313" key="3">
    <source>
        <dbReference type="Proteomes" id="UP000186817"/>
    </source>
</evidence>
<proteinExistence type="predicted"/>
<feature type="region of interest" description="Disordered" evidence="1">
    <location>
        <begin position="1"/>
        <end position="25"/>
    </location>
</feature>
<comment type="caution">
    <text evidence="2">The sequence shown here is derived from an EMBL/GenBank/DDBJ whole genome shotgun (WGS) entry which is preliminary data.</text>
</comment>